<dbReference type="OrthoDB" id="10669085at2759"/>
<feature type="compositionally biased region" description="Basic residues" evidence="1">
    <location>
        <begin position="1"/>
        <end position="14"/>
    </location>
</feature>
<feature type="region of interest" description="Disordered" evidence="1">
    <location>
        <begin position="84"/>
        <end position="111"/>
    </location>
</feature>
<evidence type="ECO:0000256" key="1">
    <source>
        <dbReference type="SAM" id="MobiDB-lite"/>
    </source>
</evidence>
<evidence type="ECO:0000313" key="2">
    <source>
        <dbReference type="EMBL" id="KAF2494097.1"/>
    </source>
</evidence>
<proteinExistence type="predicted"/>
<feature type="region of interest" description="Disordered" evidence="1">
    <location>
        <begin position="1"/>
        <end position="49"/>
    </location>
</feature>
<dbReference type="EMBL" id="MU004191">
    <property type="protein sequence ID" value="KAF2494097.1"/>
    <property type="molecule type" value="Genomic_DNA"/>
</dbReference>
<organism evidence="2 3">
    <name type="scientific">Lophium mytilinum</name>
    <dbReference type="NCBI Taxonomy" id="390894"/>
    <lineage>
        <taxon>Eukaryota</taxon>
        <taxon>Fungi</taxon>
        <taxon>Dikarya</taxon>
        <taxon>Ascomycota</taxon>
        <taxon>Pezizomycotina</taxon>
        <taxon>Dothideomycetes</taxon>
        <taxon>Pleosporomycetidae</taxon>
        <taxon>Mytilinidiales</taxon>
        <taxon>Mytilinidiaceae</taxon>
        <taxon>Lophium</taxon>
    </lineage>
</organism>
<sequence>MPHCYSHLHGRHGYHSLQGRVQTPRSDRKPPSPRVQHAAWPNVGERGQPSVSGIPVHTCVAGKGPRGFTFKLWRRAGSAWPVCPLPSHPRRPTPASSQLPTPRSYADHTAARRPTVCVSAAPSTTAPAGCDRLPNGRRTARGAAVLLPIVPSGDAVSRDEEHRIAARTPSSARPGPSTPGHGSEGSASTDVGHPGTHTSDTNNHRPPPRSRRRPYHAACLREPLSVGRQ</sequence>
<name>A0A6A6QT54_9PEZI</name>
<dbReference type="AlphaFoldDB" id="A0A6A6QT54"/>
<feature type="region of interest" description="Disordered" evidence="1">
    <location>
        <begin position="154"/>
        <end position="229"/>
    </location>
</feature>
<dbReference type="Proteomes" id="UP000799750">
    <property type="component" value="Unassembled WGS sequence"/>
</dbReference>
<protein>
    <submittedName>
        <fullName evidence="2">Uncharacterized protein</fullName>
    </submittedName>
</protein>
<feature type="compositionally biased region" description="Basic residues" evidence="1">
    <location>
        <begin position="206"/>
        <end position="215"/>
    </location>
</feature>
<keyword evidence="3" id="KW-1185">Reference proteome</keyword>
<evidence type="ECO:0000313" key="3">
    <source>
        <dbReference type="Proteomes" id="UP000799750"/>
    </source>
</evidence>
<reference evidence="2" key="1">
    <citation type="journal article" date="2020" name="Stud. Mycol.">
        <title>101 Dothideomycetes genomes: a test case for predicting lifestyles and emergence of pathogens.</title>
        <authorList>
            <person name="Haridas S."/>
            <person name="Albert R."/>
            <person name="Binder M."/>
            <person name="Bloem J."/>
            <person name="Labutti K."/>
            <person name="Salamov A."/>
            <person name="Andreopoulos B."/>
            <person name="Baker S."/>
            <person name="Barry K."/>
            <person name="Bills G."/>
            <person name="Bluhm B."/>
            <person name="Cannon C."/>
            <person name="Castanera R."/>
            <person name="Culley D."/>
            <person name="Daum C."/>
            <person name="Ezra D."/>
            <person name="Gonzalez J."/>
            <person name="Henrissat B."/>
            <person name="Kuo A."/>
            <person name="Liang C."/>
            <person name="Lipzen A."/>
            <person name="Lutzoni F."/>
            <person name="Magnuson J."/>
            <person name="Mondo S."/>
            <person name="Nolan M."/>
            <person name="Ohm R."/>
            <person name="Pangilinan J."/>
            <person name="Park H.-J."/>
            <person name="Ramirez L."/>
            <person name="Alfaro M."/>
            <person name="Sun H."/>
            <person name="Tritt A."/>
            <person name="Yoshinaga Y."/>
            <person name="Zwiers L.-H."/>
            <person name="Turgeon B."/>
            <person name="Goodwin S."/>
            <person name="Spatafora J."/>
            <person name="Crous P."/>
            <person name="Grigoriev I."/>
        </authorList>
    </citation>
    <scope>NUCLEOTIDE SEQUENCE</scope>
    <source>
        <strain evidence="2">CBS 269.34</strain>
    </source>
</reference>
<gene>
    <name evidence="2" type="ORF">BU16DRAFT_563042</name>
</gene>
<accession>A0A6A6QT54</accession>